<protein>
    <recommendedName>
        <fullName evidence="1">TerB-C domain-containing protein</fullName>
    </recommendedName>
</protein>
<keyword evidence="4" id="KW-1185">Reference proteome</keyword>
<dbReference type="OrthoDB" id="1272986at2"/>
<dbReference type="EMBL" id="PCPP01000001">
    <property type="protein sequence ID" value="PRB85322.1"/>
    <property type="molecule type" value="Genomic_DNA"/>
</dbReference>
<gene>
    <name evidence="2" type="ORF">CQ022_03425</name>
    <name evidence="3" type="ORF">CQ033_09565</name>
</gene>
<dbReference type="Proteomes" id="UP000238534">
    <property type="component" value="Unassembled WGS sequence"/>
</dbReference>
<comment type="caution">
    <text evidence="2">The sequence shown here is derived from an EMBL/GenBank/DDBJ whole genome shotgun (WGS) entry which is preliminary data.</text>
</comment>
<dbReference type="EMBL" id="PCPH01000002">
    <property type="protein sequence ID" value="PRB90958.1"/>
    <property type="molecule type" value="Genomic_DNA"/>
</dbReference>
<sequence>MITSENTMPNNQGSFNTDPFIIDVSGHLESPIDFGNEDFASGNIPQDQSRSSHPDLWKIGKKYSRKLNLNEDQSTMLDTMSFSSNVFNEIEYCKIQIIKQFLRSIEYLYQNCIPVNKSYPTVIEELSEIIVCLRYNYRKDSLNYNYTYNSVQTEIFNHILKLSENNVREVYGIKRKINTDFIYTEEDILYHYNKKIASKLDTFLSENQHQILDADYKTNIILNENNTNRWKTKFEMIRDDYSNSLAFEREIFRLSDVNVKNPSVDALFFEASKFVAEYDKDCALRLYIYYLEKDLNSPKFDKRELPKNVQKNLFSTSELFTDFENILNEFIVDRNLKKALEKITQFYLPKRKRIKIDPEAIKNIQEQHSETADILGNILNNNDSEEEMISMQQTEIADEKELTITAIPHLSEIQVSKYMDDLHLTEIQKDIIDLFEKHSFNILQEEFEGFIKAKGLFMGSTIDSINECCFELLDDILIEEEEEYFIINTNYYKKLLKND</sequence>
<accession>A0A2S9CXS9</accession>
<reference evidence="4 5" key="1">
    <citation type="submission" date="2017-09" db="EMBL/GenBank/DDBJ databases">
        <title>Genomic, metabolic, and phenotypic characteristics of bacterial isolates from the natural microbiome of the model nematode Caenorhabditis elegans.</title>
        <authorList>
            <person name="Zimmermann J."/>
            <person name="Obeng N."/>
            <person name="Yang W."/>
            <person name="Obeng O."/>
            <person name="Kissoyan K."/>
            <person name="Pees B."/>
            <person name="Dirksen P."/>
            <person name="Hoppner M."/>
            <person name="Franke A."/>
            <person name="Rosenstiel P."/>
            <person name="Leippe M."/>
            <person name="Dierking K."/>
            <person name="Kaleta C."/>
            <person name="Schulenburg H."/>
        </authorList>
    </citation>
    <scope>NUCLEOTIDE SEQUENCE [LARGE SCALE GENOMIC DNA]</scope>
    <source>
        <strain evidence="2 5">MYb25</strain>
        <strain evidence="3 4">MYb44</strain>
    </source>
</reference>
<dbReference type="InterPro" id="IPR028932">
    <property type="entry name" value="TerB-C"/>
</dbReference>
<proteinExistence type="predicted"/>
<evidence type="ECO:0000313" key="2">
    <source>
        <dbReference type="EMBL" id="PRB85322.1"/>
    </source>
</evidence>
<evidence type="ECO:0000313" key="3">
    <source>
        <dbReference type="EMBL" id="PRB90958.1"/>
    </source>
</evidence>
<dbReference type="AlphaFoldDB" id="A0A2S9CXS9"/>
<dbReference type="Proteomes" id="UP000238325">
    <property type="component" value="Unassembled WGS sequence"/>
</dbReference>
<evidence type="ECO:0000259" key="1">
    <source>
        <dbReference type="Pfam" id="PF15615"/>
    </source>
</evidence>
<feature type="domain" description="TerB-C" evidence="1">
    <location>
        <begin position="349"/>
        <end position="495"/>
    </location>
</feature>
<organism evidence="2 5">
    <name type="scientific">Chryseobacterium culicis</name>
    <dbReference type="NCBI Taxonomy" id="680127"/>
    <lineage>
        <taxon>Bacteria</taxon>
        <taxon>Pseudomonadati</taxon>
        <taxon>Bacteroidota</taxon>
        <taxon>Flavobacteriia</taxon>
        <taxon>Flavobacteriales</taxon>
        <taxon>Weeksellaceae</taxon>
        <taxon>Chryseobacterium group</taxon>
        <taxon>Chryseobacterium</taxon>
    </lineage>
</organism>
<evidence type="ECO:0000313" key="5">
    <source>
        <dbReference type="Proteomes" id="UP000238534"/>
    </source>
</evidence>
<dbReference type="Pfam" id="PF15615">
    <property type="entry name" value="TerB_C"/>
    <property type="match status" value="1"/>
</dbReference>
<name>A0A2S9CXS9_CHRCI</name>
<evidence type="ECO:0000313" key="4">
    <source>
        <dbReference type="Proteomes" id="UP000238325"/>
    </source>
</evidence>